<dbReference type="Proteomes" id="UP000242957">
    <property type="component" value="Unassembled WGS sequence"/>
</dbReference>
<dbReference type="EMBL" id="FNIJ01000004">
    <property type="protein sequence ID" value="SDN66534.1"/>
    <property type="molecule type" value="Genomic_DNA"/>
</dbReference>
<sequence length="213" mass="23147">MRMRDKNALVTGGASGMGLAFTRRLAQEGARVYFTDINEAAGRDAEKSLREAGLNVEFLQQDVTLEADWQRVLEHIEAADGHLCVLVNNAGIALSNHIENCTLEQFDKQINVNLKSVFLGCKFGLALMKEKGGSIRVNSLHPGYIETPMMANGSSGLETEELLALRNRLASEIPFKRRGTPAEVAGAVLYLASDDSVYVTGTEMIVDGGYACH</sequence>
<dbReference type="Pfam" id="PF00106">
    <property type="entry name" value="adh_short"/>
    <property type="match status" value="1"/>
</dbReference>
<comment type="similarity">
    <text evidence="1">Belongs to the short-chain dehydrogenases/reductases (SDR) family.</text>
</comment>
<dbReference type="InterPro" id="IPR051122">
    <property type="entry name" value="SDR_DHRS6-like"/>
</dbReference>
<dbReference type="InterPro" id="IPR036291">
    <property type="entry name" value="NAD(P)-bd_dom_sf"/>
</dbReference>
<evidence type="ECO:0000313" key="3">
    <source>
        <dbReference type="EMBL" id="SDN66534.1"/>
    </source>
</evidence>
<dbReference type="PANTHER" id="PTHR43477">
    <property type="entry name" value="DIHYDROANTICAPSIN 7-DEHYDROGENASE"/>
    <property type="match status" value="1"/>
</dbReference>
<evidence type="ECO:0000313" key="4">
    <source>
        <dbReference type="Proteomes" id="UP000242957"/>
    </source>
</evidence>
<dbReference type="STRING" id="198616.SAMN05216193_104189"/>
<dbReference type="PRINTS" id="PR00081">
    <property type="entry name" value="GDHRDH"/>
</dbReference>
<dbReference type="GO" id="GO:0016491">
    <property type="term" value="F:oxidoreductase activity"/>
    <property type="evidence" value="ECO:0007669"/>
    <property type="project" value="UniProtKB-KW"/>
</dbReference>
<dbReference type="InterPro" id="IPR002347">
    <property type="entry name" value="SDR_fam"/>
</dbReference>
<name>A0A1H0D8K4_9PSED</name>
<dbReference type="AlphaFoldDB" id="A0A1H0D8K4"/>
<dbReference type="OrthoDB" id="9787298at2"/>
<reference evidence="4" key="1">
    <citation type="submission" date="2016-10" db="EMBL/GenBank/DDBJ databases">
        <authorList>
            <person name="Varghese N."/>
            <person name="Submissions S."/>
        </authorList>
    </citation>
    <scope>NUCLEOTIDE SEQUENCE [LARGE SCALE GENOMIC DNA]</scope>
    <source>
        <strain evidence="4">JCM 21621</strain>
    </source>
</reference>
<dbReference type="RefSeq" id="WP_084311851.1">
    <property type="nucleotide sequence ID" value="NZ_FNIJ01000004.1"/>
</dbReference>
<gene>
    <name evidence="3" type="ORF">SAMN05216193_104189</name>
</gene>
<accession>A0A1H0D8K4</accession>
<dbReference type="Gene3D" id="3.40.50.720">
    <property type="entry name" value="NAD(P)-binding Rossmann-like Domain"/>
    <property type="match status" value="2"/>
</dbReference>
<proteinExistence type="inferred from homology"/>
<dbReference type="SUPFAM" id="SSF51735">
    <property type="entry name" value="NAD(P)-binding Rossmann-fold domains"/>
    <property type="match status" value="1"/>
</dbReference>
<evidence type="ECO:0000256" key="2">
    <source>
        <dbReference type="ARBA" id="ARBA00023002"/>
    </source>
</evidence>
<protein>
    <submittedName>
        <fullName evidence="3">3alpha(Or 20beta)-hydroxysteroid dehydrogenase</fullName>
    </submittedName>
</protein>
<dbReference type="PANTHER" id="PTHR43477:SF1">
    <property type="entry name" value="DIHYDROANTICAPSIN 7-DEHYDROGENASE"/>
    <property type="match status" value="1"/>
</dbReference>
<evidence type="ECO:0000256" key="1">
    <source>
        <dbReference type="ARBA" id="ARBA00006484"/>
    </source>
</evidence>
<keyword evidence="2" id="KW-0560">Oxidoreductase</keyword>
<organism evidence="3 4">
    <name type="scientific">Pseudomonas jinjuensis</name>
    <dbReference type="NCBI Taxonomy" id="198616"/>
    <lineage>
        <taxon>Bacteria</taxon>
        <taxon>Pseudomonadati</taxon>
        <taxon>Pseudomonadota</taxon>
        <taxon>Gammaproteobacteria</taxon>
        <taxon>Pseudomonadales</taxon>
        <taxon>Pseudomonadaceae</taxon>
        <taxon>Pseudomonas</taxon>
    </lineage>
</organism>
<keyword evidence="4" id="KW-1185">Reference proteome</keyword>